<dbReference type="Pfam" id="PF00583">
    <property type="entry name" value="Acetyltransf_1"/>
    <property type="match status" value="1"/>
</dbReference>
<dbReference type="Gene3D" id="3.40.630.30">
    <property type="match status" value="1"/>
</dbReference>
<dbReference type="PROSITE" id="PS51186">
    <property type="entry name" value="GNAT"/>
    <property type="match status" value="1"/>
</dbReference>
<protein>
    <recommendedName>
        <fullName evidence="1">N-acetyltransferase domain-containing protein</fullName>
    </recommendedName>
</protein>
<evidence type="ECO:0000313" key="3">
    <source>
        <dbReference type="Proteomes" id="UP000185596"/>
    </source>
</evidence>
<evidence type="ECO:0000313" key="2">
    <source>
        <dbReference type="EMBL" id="OLF07945.1"/>
    </source>
</evidence>
<dbReference type="InterPro" id="IPR000182">
    <property type="entry name" value="GNAT_dom"/>
</dbReference>
<dbReference type="Proteomes" id="UP000185596">
    <property type="component" value="Unassembled WGS sequence"/>
</dbReference>
<evidence type="ECO:0000259" key="1">
    <source>
        <dbReference type="PROSITE" id="PS51186"/>
    </source>
</evidence>
<gene>
    <name evidence="2" type="ORF">BU204_35065</name>
</gene>
<dbReference type="EMBL" id="MSIE01000100">
    <property type="protein sequence ID" value="OLF07945.1"/>
    <property type="molecule type" value="Genomic_DNA"/>
</dbReference>
<keyword evidence="3" id="KW-1185">Reference proteome</keyword>
<proteinExistence type="predicted"/>
<comment type="caution">
    <text evidence="2">The sequence shown here is derived from an EMBL/GenBank/DDBJ whole genome shotgun (WGS) entry which is preliminary data.</text>
</comment>
<sequence length="256" mass="28110">MDPLLAAFHAQLRDVVRPTLDGGTFERAGRVIRCLSPEVDGWNGVEWSDLDSSSADAVIAEQIEYFVARGREIEWKYYAYDQPADLPDRLRAAGLVPGEEEALMIAAVADVPVETPLPEGVEIRTVGSDAELDQVRQVHDEVFGGDHSAMVASMRSRLRINPEALAAVLALADGEPVCAARVDFHVGTDFASLWGGGTLPEWRRRGIYRAVVSHRARLAAERGYTYLRTDALPASRPVLERLGFRQLTTTVPFTPA</sequence>
<dbReference type="AlphaFoldDB" id="A0A1Q8C0R8"/>
<dbReference type="SUPFAM" id="SSF55729">
    <property type="entry name" value="Acyl-CoA N-acyltransferases (Nat)"/>
    <property type="match status" value="1"/>
</dbReference>
<dbReference type="GO" id="GO:0016747">
    <property type="term" value="F:acyltransferase activity, transferring groups other than amino-acyl groups"/>
    <property type="evidence" value="ECO:0007669"/>
    <property type="project" value="InterPro"/>
</dbReference>
<dbReference type="InterPro" id="IPR016181">
    <property type="entry name" value="Acyl_CoA_acyltransferase"/>
</dbReference>
<dbReference type="CDD" id="cd04301">
    <property type="entry name" value="NAT_SF"/>
    <property type="match status" value="1"/>
</dbReference>
<feature type="domain" description="N-acetyltransferase" evidence="1">
    <location>
        <begin position="121"/>
        <end position="256"/>
    </location>
</feature>
<reference evidence="2 3" key="1">
    <citation type="submission" date="2016-12" db="EMBL/GenBank/DDBJ databases">
        <title>The draft genome sequence of Actinophytocola sp. 11-183.</title>
        <authorList>
            <person name="Wang W."/>
            <person name="Yuan L."/>
        </authorList>
    </citation>
    <scope>NUCLEOTIDE SEQUENCE [LARGE SCALE GENOMIC DNA]</scope>
    <source>
        <strain evidence="2 3">11-183</strain>
    </source>
</reference>
<dbReference type="RefSeq" id="WP_075130114.1">
    <property type="nucleotide sequence ID" value="NZ_MSIE01000100.1"/>
</dbReference>
<dbReference type="STRING" id="1912961.BU204_35065"/>
<dbReference type="OrthoDB" id="164800at2"/>
<name>A0A1Q8C0R8_9PSEU</name>
<organism evidence="2 3">
    <name type="scientific">Actinophytocola xanthii</name>
    <dbReference type="NCBI Taxonomy" id="1912961"/>
    <lineage>
        <taxon>Bacteria</taxon>
        <taxon>Bacillati</taxon>
        <taxon>Actinomycetota</taxon>
        <taxon>Actinomycetes</taxon>
        <taxon>Pseudonocardiales</taxon>
        <taxon>Pseudonocardiaceae</taxon>
    </lineage>
</organism>
<accession>A0A1Q8C0R8</accession>